<sequence length="153" mass="17378">MPYLTLRLPYLAYMEWFTPFSSHPEANSGLYTTPCLVSQGERQAAVNPVEYIWWSVTLLLKFGSVAPRNWTSSNDLEWCLAFRVSRAFDFFLIGSVWHILTVGAHGIGGGDPGSKLKFQEKDLLLPFTFLSVAINSTKQDVQNYDNYDHLKHA</sequence>
<dbReference type="EMBL" id="KZ293687">
    <property type="protein sequence ID" value="PBK85970.1"/>
    <property type="molecule type" value="Genomic_DNA"/>
</dbReference>
<accession>A0A2H3CVV5</accession>
<keyword evidence="2" id="KW-1185">Reference proteome</keyword>
<evidence type="ECO:0000313" key="1">
    <source>
        <dbReference type="EMBL" id="PBK85970.1"/>
    </source>
</evidence>
<dbReference type="InParanoid" id="A0A2H3CVV5"/>
<organism evidence="1 2">
    <name type="scientific">Armillaria gallica</name>
    <name type="common">Bulbous honey fungus</name>
    <name type="synonym">Armillaria bulbosa</name>
    <dbReference type="NCBI Taxonomy" id="47427"/>
    <lineage>
        <taxon>Eukaryota</taxon>
        <taxon>Fungi</taxon>
        <taxon>Dikarya</taxon>
        <taxon>Basidiomycota</taxon>
        <taxon>Agaricomycotina</taxon>
        <taxon>Agaricomycetes</taxon>
        <taxon>Agaricomycetidae</taxon>
        <taxon>Agaricales</taxon>
        <taxon>Marasmiineae</taxon>
        <taxon>Physalacriaceae</taxon>
        <taxon>Armillaria</taxon>
    </lineage>
</organism>
<name>A0A2H3CVV5_ARMGA</name>
<reference evidence="2" key="1">
    <citation type="journal article" date="2017" name="Nat. Ecol. Evol.">
        <title>Genome expansion and lineage-specific genetic innovations in the forest pathogenic fungi Armillaria.</title>
        <authorList>
            <person name="Sipos G."/>
            <person name="Prasanna A.N."/>
            <person name="Walter M.C."/>
            <person name="O'Connor E."/>
            <person name="Balint B."/>
            <person name="Krizsan K."/>
            <person name="Kiss B."/>
            <person name="Hess J."/>
            <person name="Varga T."/>
            <person name="Slot J."/>
            <person name="Riley R."/>
            <person name="Boka B."/>
            <person name="Rigling D."/>
            <person name="Barry K."/>
            <person name="Lee J."/>
            <person name="Mihaltcheva S."/>
            <person name="LaButti K."/>
            <person name="Lipzen A."/>
            <person name="Waldron R."/>
            <person name="Moloney N.M."/>
            <person name="Sperisen C."/>
            <person name="Kredics L."/>
            <person name="Vagvoelgyi C."/>
            <person name="Patrignani A."/>
            <person name="Fitzpatrick D."/>
            <person name="Nagy I."/>
            <person name="Doyle S."/>
            <person name="Anderson J.B."/>
            <person name="Grigoriev I.V."/>
            <person name="Gueldener U."/>
            <person name="Muensterkoetter M."/>
            <person name="Nagy L.G."/>
        </authorList>
    </citation>
    <scope>NUCLEOTIDE SEQUENCE [LARGE SCALE GENOMIC DNA]</scope>
    <source>
        <strain evidence="2">Ar21-2</strain>
    </source>
</reference>
<proteinExistence type="predicted"/>
<protein>
    <submittedName>
        <fullName evidence="1">Uncharacterized protein</fullName>
    </submittedName>
</protein>
<dbReference type="AlphaFoldDB" id="A0A2H3CVV5"/>
<dbReference type="Proteomes" id="UP000217790">
    <property type="component" value="Unassembled WGS sequence"/>
</dbReference>
<dbReference type="OrthoDB" id="3244185at2759"/>
<gene>
    <name evidence="1" type="ORF">ARMGADRAFT_1035951</name>
</gene>
<evidence type="ECO:0000313" key="2">
    <source>
        <dbReference type="Proteomes" id="UP000217790"/>
    </source>
</evidence>